<accession>A0AAD6SDN7</accession>
<dbReference type="Proteomes" id="UP001218188">
    <property type="component" value="Unassembled WGS sequence"/>
</dbReference>
<evidence type="ECO:0000313" key="2">
    <source>
        <dbReference type="Proteomes" id="UP001218188"/>
    </source>
</evidence>
<dbReference type="EMBL" id="JARJCM010000145">
    <property type="protein sequence ID" value="KAJ7026041.1"/>
    <property type="molecule type" value="Genomic_DNA"/>
</dbReference>
<organism evidence="1 2">
    <name type="scientific">Mycena alexandri</name>
    <dbReference type="NCBI Taxonomy" id="1745969"/>
    <lineage>
        <taxon>Eukaryota</taxon>
        <taxon>Fungi</taxon>
        <taxon>Dikarya</taxon>
        <taxon>Basidiomycota</taxon>
        <taxon>Agaricomycotina</taxon>
        <taxon>Agaricomycetes</taxon>
        <taxon>Agaricomycetidae</taxon>
        <taxon>Agaricales</taxon>
        <taxon>Marasmiineae</taxon>
        <taxon>Mycenaceae</taxon>
        <taxon>Mycena</taxon>
    </lineage>
</organism>
<name>A0AAD6SDN7_9AGAR</name>
<proteinExistence type="predicted"/>
<reference evidence="1" key="1">
    <citation type="submission" date="2023-03" db="EMBL/GenBank/DDBJ databases">
        <title>Massive genome expansion in bonnet fungi (Mycena s.s.) driven by repeated elements and novel gene families across ecological guilds.</title>
        <authorList>
            <consortium name="Lawrence Berkeley National Laboratory"/>
            <person name="Harder C.B."/>
            <person name="Miyauchi S."/>
            <person name="Viragh M."/>
            <person name="Kuo A."/>
            <person name="Thoen E."/>
            <person name="Andreopoulos B."/>
            <person name="Lu D."/>
            <person name="Skrede I."/>
            <person name="Drula E."/>
            <person name="Henrissat B."/>
            <person name="Morin E."/>
            <person name="Kohler A."/>
            <person name="Barry K."/>
            <person name="LaButti K."/>
            <person name="Morin E."/>
            <person name="Salamov A."/>
            <person name="Lipzen A."/>
            <person name="Mereny Z."/>
            <person name="Hegedus B."/>
            <person name="Baldrian P."/>
            <person name="Stursova M."/>
            <person name="Weitz H."/>
            <person name="Taylor A."/>
            <person name="Grigoriev I.V."/>
            <person name="Nagy L.G."/>
            <person name="Martin F."/>
            <person name="Kauserud H."/>
        </authorList>
    </citation>
    <scope>NUCLEOTIDE SEQUENCE</scope>
    <source>
        <strain evidence="1">CBHHK200</strain>
    </source>
</reference>
<keyword evidence="2" id="KW-1185">Reference proteome</keyword>
<protein>
    <submittedName>
        <fullName evidence="1">Uncharacterized protein</fullName>
    </submittedName>
</protein>
<comment type="caution">
    <text evidence="1">The sequence shown here is derived from an EMBL/GenBank/DDBJ whole genome shotgun (WGS) entry which is preliminary data.</text>
</comment>
<sequence>MKLRFAIRKPGDEKATTSMTFFATHLIATDQRTRADFYTVEYNPDDVLATNGDKDRYERAKDLLALHGAK</sequence>
<dbReference type="AlphaFoldDB" id="A0AAD6SDN7"/>
<gene>
    <name evidence="1" type="ORF">C8F04DRAFT_1268634</name>
</gene>
<evidence type="ECO:0000313" key="1">
    <source>
        <dbReference type="EMBL" id="KAJ7026041.1"/>
    </source>
</evidence>